<feature type="region of interest" description="Disordered" evidence="1">
    <location>
        <begin position="666"/>
        <end position="693"/>
    </location>
</feature>
<reference evidence="2" key="1">
    <citation type="submission" date="2022-10" db="EMBL/GenBank/DDBJ databases">
        <title>Culturing micro-colonial fungi from biological soil crusts in the Mojave desert and describing Neophaeococcomyces mojavensis, and introducing the new genera and species Taxawa tesnikishii.</title>
        <authorList>
            <person name="Kurbessoian T."/>
            <person name="Stajich J.E."/>
        </authorList>
    </citation>
    <scope>NUCLEOTIDE SEQUENCE</scope>
    <source>
        <strain evidence="2">TK_1</strain>
    </source>
</reference>
<comment type="caution">
    <text evidence="2">The sequence shown here is derived from an EMBL/GenBank/DDBJ whole genome shotgun (WGS) entry which is preliminary data.</text>
</comment>
<feature type="region of interest" description="Disordered" evidence="1">
    <location>
        <begin position="521"/>
        <end position="546"/>
    </location>
</feature>
<evidence type="ECO:0000313" key="3">
    <source>
        <dbReference type="Proteomes" id="UP001172684"/>
    </source>
</evidence>
<feature type="compositionally biased region" description="Low complexity" evidence="1">
    <location>
        <begin position="530"/>
        <end position="543"/>
    </location>
</feature>
<keyword evidence="3" id="KW-1185">Reference proteome</keyword>
<proteinExistence type="predicted"/>
<name>A0ABQ9NWN7_9PEZI</name>
<gene>
    <name evidence="2" type="ORF">H2201_004188</name>
</gene>
<organism evidence="2 3">
    <name type="scientific">Coniosporium apollinis</name>
    <dbReference type="NCBI Taxonomy" id="61459"/>
    <lineage>
        <taxon>Eukaryota</taxon>
        <taxon>Fungi</taxon>
        <taxon>Dikarya</taxon>
        <taxon>Ascomycota</taxon>
        <taxon>Pezizomycotina</taxon>
        <taxon>Dothideomycetes</taxon>
        <taxon>Dothideomycetes incertae sedis</taxon>
        <taxon>Coniosporium</taxon>
    </lineage>
</organism>
<sequence length="792" mass="86624">MLGFDMDFHFKALHPAEDACWLPLFYGASIARGFPIAERQDETGVEVPLDIAAEIAGVQHAVEFEGGVVMKGFSSMFVPIRRLEDRVQWHLISSLNRETRLPYQEVLDRCPNRATLKEVSLESLRTTRAILGWCSAATSLLGSKAANYENIDYSGAEDAAAALSITGGVLGISQIGVAQANVTLLPKWKHCYERSGNYSIIISDAEKTPVVLYDTGERRAWLVPASSVMLHIAHHRNWLEPSKVNGKRIKLETVGPRGPHAKEVLLKSASVSLSGSDCEPYTFKDMILSIWSVLEFLLAKQVERDRNPGLTVNGPLRDVVQGFEFKAIVQRRSPIRQKQAIVQKTSGGWPALARDIDALILFANGYEDVIQPLTENSEGLCHLWKSMPRGKDYLATRVETLKDLYDLAGRPRDRKYLTSTQLQWHRGSSSLFEPCTTPRAYCCRCERLQRIVPKSAIGRVVPPGNLIHDGAVIFGQSNNFIRDIVTASHPQETSSIFSQPNVNLTLPSSIDDADGIASSVSSNEESLFQSGSDGTPSPSPSSTAHRTLPCEDVVVSILTDLNPQSMASPPVTKKRICDLDIESPPCRKAPRRDVFSLMTRTSAVNSEVSGNKHALDLHREALCSPTLCPSRSRSEDTMCYDAATQPECLHTDNHARVGECGQFSENVRAGSPDVSVSTSQEPDLPHADTNHQRQAAGTQLLTQTEEIDAHALVPGSVPLMADSMASIRFTLPPQRFDVAGQGDDPPSNNQAKHPLRRQRRFCRLGQQGEGDDRGCNGTVALAGGVVSPSGGV</sequence>
<evidence type="ECO:0000256" key="1">
    <source>
        <dbReference type="SAM" id="MobiDB-lite"/>
    </source>
</evidence>
<dbReference type="Proteomes" id="UP001172684">
    <property type="component" value="Unassembled WGS sequence"/>
</dbReference>
<accession>A0ABQ9NWN7</accession>
<feature type="region of interest" description="Disordered" evidence="1">
    <location>
        <begin position="735"/>
        <end position="756"/>
    </location>
</feature>
<dbReference type="EMBL" id="JAPDRL010000026">
    <property type="protein sequence ID" value="KAJ9665704.1"/>
    <property type="molecule type" value="Genomic_DNA"/>
</dbReference>
<evidence type="ECO:0000313" key="2">
    <source>
        <dbReference type="EMBL" id="KAJ9665704.1"/>
    </source>
</evidence>
<protein>
    <submittedName>
        <fullName evidence="2">Uncharacterized protein</fullName>
    </submittedName>
</protein>